<name>A0A8S5MX80_9CAUD</name>
<organism evidence="1">
    <name type="scientific">Myoviridae sp. ctRRy11</name>
    <dbReference type="NCBI Taxonomy" id="2826651"/>
    <lineage>
        <taxon>Viruses</taxon>
        <taxon>Duplodnaviria</taxon>
        <taxon>Heunggongvirae</taxon>
        <taxon>Uroviricota</taxon>
        <taxon>Caudoviricetes</taxon>
    </lineage>
</organism>
<dbReference type="InterPro" id="IPR027417">
    <property type="entry name" value="P-loop_NTPase"/>
</dbReference>
<dbReference type="EMBL" id="BK015012">
    <property type="protein sequence ID" value="DAD87013.1"/>
    <property type="molecule type" value="Genomic_DNA"/>
</dbReference>
<evidence type="ECO:0000313" key="1">
    <source>
        <dbReference type="EMBL" id="DAD87013.1"/>
    </source>
</evidence>
<dbReference type="Gene3D" id="3.40.50.300">
    <property type="entry name" value="P-loop containing nucleotide triphosphate hydrolases"/>
    <property type="match status" value="1"/>
</dbReference>
<accession>A0A8S5MX80</accession>
<sequence length="604" mass="70255">MLTIADIINKRKKIWQEYLDGKRPNQDEAYVKDAARWILQSPELMAEVQARPYLLIEAVLTVVDKKKKTVPFFLNEVQRDFIAQTEKYGRKKPYFILKGRQQGFTTVITAIQLCNAIVCKNFSGFTLANVDENTKSIFNDKARVVYSRLPDVLKPHEKFNSKNELFFDKLNSSWRIATATKDVGRSKTLNFIHYSEVAFFQVSLGDLQSSIGEAATQDCFIVYESTANGYNEAKELWDNGSCVNLFYEWWRTDEYKSTEYEYLEKNADDKWLQERLQLLKEKGLTKEQLTWYAKKYDSYIDKEKIRQEYPISAQEAFLSSGECVFDKDKVANQYERVKDLQAIKTGYFKYRKEHEIIKDSEGEEVAEFITLKDIEWQDDSHGYIRIHEEPQKRYKDGVVTHNAPYTIGGDTSGLGIDFYTAKVINNLTRKTAATLHKQSMDDDIYAEQLYCLGKYYNEALIGIEVNYSLQPTKYLAEKLKYSNLYVREQLDNISKKVVKRFGFETNSKTRPVILSDLVTLIREDVTIEEDAATLKEMLTFVKNDKGRAEAMEGFHDDLVMALAIAHFISSQQTSSWIEVKTEEPSFIQENFHMEAKTENTFMDW</sequence>
<proteinExistence type="predicted"/>
<protein>
    <submittedName>
        <fullName evidence="1">Terminase large subunit</fullName>
    </submittedName>
</protein>
<reference evidence="1" key="1">
    <citation type="journal article" date="2021" name="Proc. Natl. Acad. Sci. U.S.A.">
        <title>A Catalog of Tens of Thousands of Viruses from Human Metagenomes Reveals Hidden Associations with Chronic Diseases.</title>
        <authorList>
            <person name="Tisza M.J."/>
            <person name="Buck C.B."/>
        </authorList>
    </citation>
    <scope>NUCLEOTIDE SEQUENCE</scope>
    <source>
        <strain evidence="1">CtRRy11</strain>
    </source>
</reference>
<dbReference type="Gene3D" id="3.30.420.240">
    <property type="match status" value="1"/>
</dbReference>